<evidence type="ECO:0000313" key="1">
    <source>
        <dbReference type="EMBL" id="SDR28278.1"/>
    </source>
</evidence>
<proteinExistence type="predicted"/>
<name>A0A1H1HT00_9BURK</name>
<sequence>MQTCPLYPLLHGSKKSNGTATARGTETSTACGSAGARRWLAVSITLLGWTGWHALRDLLSAIPDSNDDFGLF</sequence>
<dbReference type="RefSeq" id="WP_074768277.1">
    <property type="nucleotide sequence ID" value="NZ_FNKP01000002.1"/>
</dbReference>
<dbReference type="Proteomes" id="UP000183487">
    <property type="component" value="Unassembled WGS sequence"/>
</dbReference>
<protein>
    <submittedName>
        <fullName evidence="1">Uncharacterized protein</fullName>
    </submittedName>
</protein>
<organism evidence="1 2">
    <name type="scientific">Paraburkholderia fungorum</name>
    <dbReference type="NCBI Taxonomy" id="134537"/>
    <lineage>
        <taxon>Bacteria</taxon>
        <taxon>Pseudomonadati</taxon>
        <taxon>Pseudomonadota</taxon>
        <taxon>Betaproteobacteria</taxon>
        <taxon>Burkholderiales</taxon>
        <taxon>Burkholderiaceae</taxon>
        <taxon>Paraburkholderia</taxon>
    </lineage>
</organism>
<dbReference type="OrthoDB" id="9104546at2"/>
<reference evidence="2" key="1">
    <citation type="submission" date="2016-10" db="EMBL/GenBank/DDBJ databases">
        <authorList>
            <person name="Varghese N."/>
        </authorList>
    </citation>
    <scope>NUCLEOTIDE SEQUENCE [LARGE SCALE GENOMIC DNA]</scope>
    <source>
        <strain evidence="2">GAS106B</strain>
    </source>
</reference>
<dbReference type="AlphaFoldDB" id="A0A1H1HT00"/>
<gene>
    <name evidence="1" type="ORF">SAMN05443245_4234</name>
</gene>
<keyword evidence="2" id="KW-1185">Reference proteome</keyword>
<evidence type="ECO:0000313" key="2">
    <source>
        <dbReference type="Proteomes" id="UP000183487"/>
    </source>
</evidence>
<dbReference type="EMBL" id="FNKP01000002">
    <property type="protein sequence ID" value="SDR28278.1"/>
    <property type="molecule type" value="Genomic_DNA"/>
</dbReference>
<accession>A0A1H1HT00</accession>